<keyword evidence="2" id="KW-0472">Membrane</keyword>
<name>A0A915DBG0_9BILA</name>
<keyword evidence="2" id="KW-0999">Mitochondrion inner membrane</keyword>
<dbReference type="PANTHER" id="PTHR12910:SF2">
    <property type="entry name" value="NADH DEHYDROGENASE [UBIQUINONE] 1 ALPHA SUBCOMPLEX SUBUNIT 12"/>
    <property type="match status" value="1"/>
</dbReference>
<comment type="function">
    <text evidence="2">Accessory subunit of the mitochondrial membrane respiratory chain NADH dehydrogenase (Complex I), that is believed not to be involved in catalysis. Complex I functions in the transfer of electrons from NADH to the respiratory chain. The immediate electron acceptor for the enzyme is believed to be ubiquinone.</text>
</comment>
<dbReference type="GO" id="GO:0006979">
    <property type="term" value="P:response to oxidative stress"/>
    <property type="evidence" value="ECO:0007669"/>
    <property type="project" value="TreeGrafter"/>
</dbReference>
<comment type="subunit">
    <text evidence="2">Complex I is composed of 45 different subunits.</text>
</comment>
<keyword evidence="2" id="KW-0249">Electron transport</keyword>
<evidence type="ECO:0000256" key="2">
    <source>
        <dbReference type="RuleBase" id="RU363103"/>
    </source>
</evidence>
<dbReference type="WBParaSite" id="jg18148">
    <property type="protein sequence ID" value="jg18148"/>
    <property type="gene ID" value="jg18148"/>
</dbReference>
<dbReference type="InterPro" id="IPR007763">
    <property type="entry name" value="NDUFA12"/>
</dbReference>
<dbReference type="Pfam" id="PF05071">
    <property type="entry name" value="NDUFA12"/>
    <property type="match status" value="1"/>
</dbReference>
<dbReference type="GO" id="GO:0005743">
    <property type="term" value="C:mitochondrial inner membrane"/>
    <property type="evidence" value="ECO:0007669"/>
    <property type="project" value="UniProtKB-SubCell"/>
</dbReference>
<keyword evidence="2" id="KW-0496">Mitochondrion</keyword>
<evidence type="ECO:0000313" key="3">
    <source>
        <dbReference type="Proteomes" id="UP000887574"/>
    </source>
</evidence>
<evidence type="ECO:0000256" key="1">
    <source>
        <dbReference type="ARBA" id="ARBA00007355"/>
    </source>
</evidence>
<dbReference type="AlphaFoldDB" id="A0A915DBG0"/>
<organism evidence="3 4">
    <name type="scientific">Ditylenchus dipsaci</name>
    <dbReference type="NCBI Taxonomy" id="166011"/>
    <lineage>
        <taxon>Eukaryota</taxon>
        <taxon>Metazoa</taxon>
        <taxon>Ecdysozoa</taxon>
        <taxon>Nematoda</taxon>
        <taxon>Chromadorea</taxon>
        <taxon>Rhabditida</taxon>
        <taxon>Tylenchina</taxon>
        <taxon>Tylenchomorpha</taxon>
        <taxon>Sphaerularioidea</taxon>
        <taxon>Anguinidae</taxon>
        <taxon>Anguininae</taxon>
        <taxon>Ditylenchus</taxon>
    </lineage>
</organism>
<keyword evidence="2" id="KW-0813">Transport</keyword>
<keyword evidence="3" id="KW-1185">Reference proteome</keyword>
<dbReference type="PANTHER" id="PTHR12910">
    <property type="entry name" value="NADH-UBIQUINONE OXIDOREDUCTASE SUBUNIT B17.2"/>
    <property type="match status" value="1"/>
</dbReference>
<accession>A0A915DBG0</accession>
<sequence>MSHSWKQILGIDKLVKLASNIKKIGGVRAVVKQRFLMDTNRAGDLVGVDKFGNKYYEDNTYFMPRNRYVVYSNRAWLDYDGSQVVPEWHRWLHHICDKPPTEEPLTHAKWMLDHKENLTLEPTQKYVPYSTTRPKIQGWEPGNKKGSEV</sequence>
<comment type="subcellular location">
    <subcellularLocation>
        <location evidence="2">Mitochondrion inner membrane</location>
        <topology evidence="2">Peripheral membrane protein</topology>
        <orientation evidence="2">Matrix side</orientation>
    </subcellularLocation>
</comment>
<proteinExistence type="inferred from homology"/>
<reference evidence="4" key="1">
    <citation type="submission" date="2022-11" db="UniProtKB">
        <authorList>
            <consortium name="WormBaseParasite"/>
        </authorList>
    </citation>
    <scope>IDENTIFICATION</scope>
</reference>
<keyword evidence="2" id="KW-0679">Respiratory chain</keyword>
<protein>
    <recommendedName>
        <fullName evidence="2">NADH dehydrogenase [ubiquinone] 1 alpha subcomplex subunit 12</fullName>
    </recommendedName>
</protein>
<dbReference type="GO" id="GO:0045271">
    <property type="term" value="C:respiratory chain complex I"/>
    <property type="evidence" value="ECO:0007669"/>
    <property type="project" value="InterPro"/>
</dbReference>
<dbReference type="Proteomes" id="UP000887574">
    <property type="component" value="Unplaced"/>
</dbReference>
<evidence type="ECO:0000313" key="4">
    <source>
        <dbReference type="WBParaSite" id="jg18148"/>
    </source>
</evidence>
<comment type="similarity">
    <text evidence="1 2">Belongs to the complex I NDUFA12 subunit family.</text>
</comment>